<name>A0A837CQH5_9BRAD</name>
<accession>A0A837CQH5</accession>
<dbReference type="Proteomes" id="UP000024900">
    <property type="component" value="Unassembled WGS sequence"/>
</dbReference>
<dbReference type="EMBL" id="ADOU02000004">
    <property type="protein sequence ID" value="KGJ71208.1"/>
    <property type="molecule type" value="Genomic_DNA"/>
</dbReference>
<comment type="caution">
    <text evidence="1">The sequence shown here is derived from an EMBL/GenBank/DDBJ whole genome shotgun (WGS) entry which is preliminary data.</text>
</comment>
<gene>
    <name evidence="1" type="ORF">BJA5080_07906</name>
</gene>
<proteinExistence type="predicted"/>
<sequence>MIEEQNPNWDDLYPGIANSGSWLWIPGSRFARPGMTRWGELRHKQKPRHRCRGFVFVERDPGSVVHRFALHRVRDDFVA</sequence>
<dbReference type="AlphaFoldDB" id="A0A837CQH5"/>
<organism evidence="1 2">
    <name type="scientific">Bradyrhizobium diazoefficiens SEMIA 5080</name>
    <dbReference type="NCBI Taxonomy" id="754504"/>
    <lineage>
        <taxon>Bacteria</taxon>
        <taxon>Pseudomonadati</taxon>
        <taxon>Pseudomonadota</taxon>
        <taxon>Alphaproteobacteria</taxon>
        <taxon>Hyphomicrobiales</taxon>
        <taxon>Nitrobacteraceae</taxon>
        <taxon>Bradyrhizobium</taxon>
    </lineage>
</organism>
<reference evidence="1 2" key="1">
    <citation type="journal article" date="2014" name="BMC Genomics">
        <title>Comparative genomics of Bradyrhizobium japonicum CPAC 15 and Bradyrhizobium diazoefficiens CPAC 7: elite model strains for understanding symbiotic performance with soybean.</title>
        <authorList>
            <person name="Siqueira A.F."/>
            <person name="Ormeno-Orrillo E."/>
            <person name="Souza R.C."/>
            <person name="Rodrigues E.P."/>
            <person name="Almeida L.G."/>
            <person name="Barcellos F.G."/>
            <person name="Batista J.S."/>
            <person name="Nakatami A.S."/>
            <person name="Martinez-Romero E."/>
            <person name="Vasconcelos A.T."/>
            <person name="Hungria M."/>
        </authorList>
    </citation>
    <scope>NUCLEOTIDE SEQUENCE [LARGE SCALE GENOMIC DNA]</scope>
    <source>
        <strain evidence="1 2">SEMIA 5080</strain>
    </source>
</reference>
<evidence type="ECO:0000313" key="1">
    <source>
        <dbReference type="EMBL" id="KGJ71208.1"/>
    </source>
</evidence>
<evidence type="ECO:0000313" key="2">
    <source>
        <dbReference type="Proteomes" id="UP000024900"/>
    </source>
</evidence>
<protein>
    <submittedName>
        <fullName evidence="1">Uncharacterized protein</fullName>
    </submittedName>
</protein>